<dbReference type="InterPro" id="IPR027417">
    <property type="entry name" value="P-loop_NTPase"/>
</dbReference>
<dbReference type="SUPFAM" id="SSF52540">
    <property type="entry name" value="P-loop containing nucleoside triphosphate hydrolases"/>
    <property type="match status" value="1"/>
</dbReference>
<feature type="domain" description="KAP NTPase" evidence="3">
    <location>
        <begin position="236"/>
        <end position="518"/>
    </location>
</feature>
<name>A0ABZ2LVY2_9BACT</name>
<organism evidence="4 5">
    <name type="scientific">Pendulispora albinea</name>
    <dbReference type="NCBI Taxonomy" id="2741071"/>
    <lineage>
        <taxon>Bacteria</taxon>
        <taxon>Pseudomonadati</taxon>
        <taxon>Myxococcota</taxon>
        <taxon>Myxococcia</taxon>
        <taxon>Myxococcales</taxon>
        <taxon>Sorangiineae</taxon>
        <taxon>Pendulisporaceae</taxon>
        <taxon>Pendulispora</taxon>
    </lineage>
</organism>
<gene>
    <name evidence="4" type="ORF">LZC94_45680</name>
</gene>
<accession>A0ABZ2LVY2</accession>
<keyword evidence="2" id="KW-1133">Transmembrane helix</keyword>
<dbReference type="PANTHER" id="PTHR22674">
    <property type="entry name" value="NTPASE, KAP FAMILY P-LOOP DOMAIN-CONTAINING 1"/>
    <property type="match status" value="1"/>
</dbReference>
<dbReference type="InterPro" id="IPR011646">
    <property type="entry name" value="KAP_P-loop"/>
</dbReference>
<dbReference type="EMBL" id="CP089984">
    <property type="protein sequence ID" value="WXB15098.1"/>
    <property type="molecule type" value="Genomic_DNA"/>
</dbReference>
<evidence type="ECO:0000256" key="2">
    <source>
        <dbReference type="SAM" id="Phobius"/>
    </source>
</evidence>
<proteinExistence type="predicted"/>
<dbReference type="Pfam" id="PF07693">
    <property type="entry name" value="KAP_NTPase"/>
    <property type="match status" value="2"/>
</dbReference>
<evidence type="ECO:0000256" key="1">
    <source>
        <dbReference type="SAM" id="MobiDB-lite"/>
    </source>
</evidence>
<dbReference type="PANTHER" id="PTHR22674:SF6">
    <property type="entry name" value="NTPASE KAP FAMILY P-LOOP DOMAIN-CONTAINING PROTEIN 1"/>
    <property type="match status" value="1"/>
</dbReference>
<feature type="region of interest" description="Disordered" evidence="1">
    <location>
        <begin position="612"/>
        <end position="632"/>
    </location>
</feature>
<dbReference type="RefSeq" id="WP_394824723.1">
    <property type="nucleotide sequence ID" value="NZ_CP089984.1"/>
</dbReference>
<evidence type="ECO:0000259" key="3">
    <source>
        <dbReference type="Pfam" id="PF07693"/>
    </source>
</evidence>
<keyword evidence="5" id="KW-1185">Reference proteome</keyword>
<sequence>MNREEEAPQDIEEPDMYASLAAEHALVLARRLAASRSSGLTTAALFFGLAEAGRVEPEDTAARFLWRHLAGHVGEARYFIVRETFFPNATEALSADAPEPGAASEPAAVILQKAHELAVETSALQGVHLRHLLAALIVQAEIEPSAARGSDRAPGTARALFRELKLDVAQLKAEMSQWVMALEAPDDFAAWSRILAPSPSVEPANASAANTAKGPSIQRSTLSDSATREDSLGFRPTVRAVADFLRHRETKPPLTMSVEGEWGSGKSSFMMQLEAELKRTSESKGPTPFVVWFDAWRHADNEEMWATFAVEFLHQIAAQQTLFKRLWGHLLLFIRRVKWRDVRLEVLRAVLFGVAGVLIVLALVQLLHAHWAELAFARSLATEGSKGDGALEKLTGKLILAGGWTGALGLAVLTLTRVKGLVGGSLPFDLKKHVDSPDYEGRSTFLDQFHKDFAKIVDAYLGPRRVYVFIDDLDRCEVPTAVDLMQAINLMTACTPKLIFIIGMDREKVAAGVAAKYAPVLPYLRASSMPPGRGPCGKSSELDAAHGVAFGLDFIEKFIQLPFALPRPTEADTRLMLWNLSIDRVDTRSRRPTALPASSPAPAAQAAAATVERTAKSRDTLAPPSSVPVHTEQETARFASAVSTDSPLIHDITLALAPTLDFNPRRVKQFLNLFRLRAFLAWQTGRLELEHPGDDGDTLTLPQLGKLTAIALRWPSLVADLEADPLLLGRLQAFALGTGQADDGEHAPAAKWFQHPKLLALLRLGAVASQSVDSAKPAAPVMTPDYDVSRMLFAWSALGFSRMAPDGAPPTNGAASESPSPSIRVPAPASAQ</sequence>
<protein>
    <submittedName>
        <fullName evidence="4">KAP family NTPase</fullName>
    </submittedName>
</protein>
<dbReference type="Proteomes" id="UP001370348">
    <property type="component" value="Chromosome"/>
</dbReference>
<feature type="domain" description="KAP NTPase" evidence="3">
    <location>
        <begin position="551"/>
        <end position="677"/>
    </location>
</feature>
<feature type="region of interest" description="Disordered" evidence="1">
    <location>
        <begin position="806"/>
        <end position="832"/>
    </location>
</feature>
<feature type="region of interest" description="Disordered" evidence="1">
    <location>
        <begin position="202"/>
        <end position="230"/>
    </location>
</feature>
<evidence type="ECO:0000313" key="5">
    <source>
        <dbReference type="Proteomes" id="UP001370348"/>
    </source>
</evidence>
<keyword evidence="2" id="KW-0812">Transmembrane</keyword>
<evidence type="ECO:0000313" key="4">
    <source>
        <dbReference type="EMBL" id="WXB15098.1"/>
    </source>
</evidence>
<reference evidence="4 5" key="1">
    <citation type="submission" date="2021-12" db="EMBL/GenBank/DDBJ databases">
        <title>Discovery of the Pendulisporaceae a myxobacterial family with distinct sporulation behavior and unique specialized metabolism.</title>
        <authorList>
            <person name="Garcia R."/>
            <person name="Popoff A."/>
            <person name="Bader C.D."/>
            <person name="Loehr J."/>
            <person name="Walesch S."/>
            <person name="Walt C."/>
            <person name="Boldt J."/>
            <person name="Bunk B."/>
            <person name="Haeckl F.J.F.P.J."/>
            <person name="Gunesch A.P."/>
            <person name="Birkelbach J."/>
            <person name="Nuebel U."/>
            <person name="Pietschmann T."/>
            <person name="Bach T."/>
            <person name="Mueller R."/>
        </authorList>
    </citation>
    <scope>NUCLEOTIDE SEQUENCE [LARGE SCALE GENOMIC DNA]</scope>
    <source>
        <strain evidence="4 5">MSr11954</strain>
    </source>
</reference>
<feature type="transmembrane region" description="Helical" evidence="2">
    <location>
        <begin position="346"/>
        <end position="367"/>
    </location>
</feature>
<keyword evidence="2" id="KW-0472">Membrane</keyword>
<dbReference type="InterPro" id="IPR052754">
    <property type="entry name" value="NTPase_KAP_P-loop"/>
</dbReference>